<evidence type="ECO:0000256" key="4">
    <source>
        <dbReference type="ARBA" id="ARBA00023139"/>
    </source>
</evidence>
<keyword evidence="2" id="KW-0732">Signal</keyword>
<keyword evidence="4" id="KW-0564">Palmitate</keyword>
<evidence type="ECO:0000256" key="6">
    <source>
        <dbReference type="ARBA" id="ARBA00023288"/>
    </source>
</evidence>
<gene>
    <name evidence="8" type="ORF">BKK80_19520</name>
</gene>
<evidence type="ECO:0000256" key="5">
    <source>
        <dbReference type="ARBA" id="ARBA00023237"/>
    </source>
</evidence>
<keyword evidence="3" id="KW-0472">Membrane</keyword>
<dbReference type="InterPro" id="IPR032831">
    <property type="entry name" value="LptM_cons"/>
</dbReference>
<protein>
    <recommendedName>
        <fullName evidence="10">Lipoprotein</fullName>
    </recommendedName>
</protein>
<accession>A0ABN4TTT6</accession>
<organism evidence="8 9">
    <name type="scientific">Cupriavidus malaysiensis</name>
    <dbReference type="NCBI Taxonomy" id="367825"/>
    <lineage>
        <taxon>Bacteria</taxon>
        <taxon>Pseudomonadati</taxon>
        <taxon>Pseudomonadota</taxon>
        <taxon>Betaproteobacteria</taxon>
        <taxon>Burkholderiales</taxon>
        <taxon>Burkholderiaceae</taxon>
        <taxon>Cupriavidus</taxon>
    </lineage>
</organism>
<evidence type="ECO:0008006" key="10">
    <source>
        <dbReference type="Google" id="ProtNLM"/>
    </source>
</evidence>
<evidence type="ECO:0000256" key="1">
    <source>
        <dbReference type="ARBA" id="ARBA00004459"/>
    </source>
</evidence>
<evidence type="ECO:0000256" key="3">
    <source>
        <dbReference type="ARBA" id="ARBA00023136"/>
    </source>
</evidence>
<name>A0ABN4TTT6_9BURK</name>
<keyword evidence="9" id="KW-1185">Reference proteome</keyword>
<keyword evidence="6" id="KW-0449">Lipoprotein</keyword>
<sequence length="73" mass="7088">MLRRVAIVSAFAASLAMSLLSGCGVRGPLVMPKRPPEPTAPAAPDPGLGRPDAVYAPGAPAAAAPAASAPASK</sequence>
<dbReference type="EMBL" id="CP017754">
    <property type="protein sequence ID" value="AOZ08260.1"/>
    <property type="molecule type" value="Genomic_DNA"/>
</dbReference>
<dbReference type="Proteomes" id="UP000177515">
    <property type="component" value="Chromosome 1"/>
</dbReference>
<evidence type="ECO:0000313" key="8">
    <source>
        <dbReference type="EMBL" id="AOZ08260.1"/>
    </source>
</evidence>
<keyword evidence="5" id="KW-0998">Cell outer membrane</keyword>
<dbReference type="NCBIfam" id="NF047847">
    <property type="entry name" value="SS_mature_LptM"/>
    <property type="match status" value="1"/>
</dbReference>
<evidence type="ECO:0000256" key="7">
    <source>
        <dbReference type="SAM" id="MobiDB-lite"/>
    </source>
</evidence>
<feature type="compositionally biased region" description="Low complexity" evidence="7">
    <location>
        <begin position="45"/>
        <end position="56"/>
    </location>
</feature>
<reference evidence="8 9" key="1">
    <citation type="submission" date="2016-10" db="EMBL/GenBank/DDBJ databases">
        <title>Complete genome sequences of three Cupriavidus strains isolated from various Malaysian environments.</title>
        <authorList>
            <person name="Abdullah A.A.-A."/>
            <person name="Shafie N.A.H."/>
            <person name="Lau N.S."/>
        </authorList>
    </citation>
    <scope>NUCLEOTIDE SEQUENCE [LARGE SCALE GENOMIC DNA]</scope>
    <source>
        <strain evidence="8 9">USMAA1020</strain>
    </source>
</reference>
<proteinExistence type="predicted"/>
<dbReference type="RefSeq" id="WP_071015862.1">
    <property type="nucleotide sequence ID" value="NZ_CP017754.1"/>
</dbReference>
<comment type="subcellular location">
    <subcellularLocation>
        <location evidence="1">Cell outer membrane</location>
        <topology evidence="1">Lipid-anchor</topology>
    </subcellularLocation>
</comment>
<feature type="region of interest" description="Disordered" evidence="7">
    <location>
        <begin position="27"/>
        <end position="56"/>
    </location>
</feature>
<evidence type="ECO:0000256" key="2">
    <source>
        <dbReference type="ARBA" id="ARBA00022729"/>
    </source>
</evidence>
<evidence type="ECO:0000313" key="9">
    <source>
        <dbReference type="Proteomes" id="UP000177515"/>
    </source>
</evidence>
<dbReference type="PROSITE" id="PS51257">
    <property type="entry name" value="PROKAR_LIPOPROTEIN"/>
    <property type="match status" value="1"/>
</dbReference>